<dbReference type="PANTHER" id="PTHR43107:SF15">
    <property type="entry name" value="FATTY ACID TRANSPORT PROTEIN 3, ISOFORM A"/>
    <property type="match status" value="1"/>
</dbReference>
<dbReference type="SUPFAM" id="SSF56801">
    <property type="entry name" value="Acetyl-CoA synthetase-like"/>
    <property type="match status" value="1"/>
</dbReference>
<name>A0ABR2Y134_9PEZI</name>
<dbReference type="Gene3D" id="3.40.50.12780">
    <property type="entry name" value="N-terminal domain of ligase-like"/>
    <property type="match status" value="1"/>
</dbReference>
<dbReference type="Pfam" id="PF00501">
    <property type="entry name" value="AMP-binding"/>
    <property type="match status" value="1"/>
</dbReference>
<evidence type="ECO:0000256" key="3">
    <source>
        <dbReference type="ARBA" id="ARBA00022741"/>
    </source>
</evidence>
<keyword evidence="3" id="KW-0547">Nucleotide-binding</keyword>
<dbReference type="InterPro" id="IPR000873">
    <property type="entry name" value="AMP-dep_synth/lig_dom"/>
</dbReference>
<keyword evidence="8" id="KW-1185">Reference proteome</keyword>
<keyword evidence="2" id="KW-0436">Ligase</keyword>
<accession>A0ABR2Y134</accession>
<dbReference type="Gene3D" id="3.30.300.30">
    <property type="match status" value="1"/>
</dbReference>
<dbReference type="InterPro" id="IPR042099">
    <property type="entry name" value="ANL_N_sf"/>
</dbReference>
<dbReference type="Proteomes" id="UP001465668">
    <property type="component" value="Unassembled WGS sequence"/>
</dbReference>
<dbReference type="InterPro" id="IPR045851">
    <property type="entry name" value="AMP-bd_C_sf"/>
</dbReference>
<feature type="domain" description="AMP-dependent synthetase/ligase" evidence="5">
    <location>
        <begin position="86"/>
        <end position="439"/>
    </location>
</feature>
<evidence type="ECO:0000313" key="7">
    <source>
        <dbReference type="EMBL" id="KAK9779776.1"/>
    </source>
</evidence>
<evidence type="ECO:0000259" key="6">
    <source>
        <dbReference type="Pfam" id="PF13193"/>
    </source>
</evidence>
<protein>
    <submittedName>
        <fullName evidence="7">Fatty acid transporter protein</fullName>
    </submittedName>
</protein>
<gene>
    <name evidence="7" type="ORF">SCAR479_03383</name>
</gene>
<dbReference type="InterPro" id="IPR025110">
    <property type="entry name" value="AMP-bd_C"/>
</dbReference>
<keyword evidence="4" id="KW-0067">ATP-binding</keyword>
<organism evidence="7 8">
    <name type="scientific">Seiridium cardinale</name>
    <dbReference type="NCBI Taxonomy" id="138064"/>
    <lineage>
        <taxon>Eukaryota</taxon>
        <taxon>Fungi</taxon>
        <taxon>Dikarya</taxon>
        <taxon>Ascomycota</taxon>
        <taxon>Pezizomycotina</taxon>
        <taxon>Sordariomycetes</taxon>
        <taxon>Xylariomycetidae</taxon>
        <taxon>Amphisphaeriales</taxon>
        <taxon>Sporocadaceae</taxon>
        <taxon>Seiridium</taxon>
    </lineage>
</organism>
<proteinExistence type="inferred from homology"/>
<comment type="caution">
    <text evidence="7">The sequence shown here is derived from an EMBL/GenBank/DDBJ whole genome shotgun (WGS) entry which is preliminary data.</text>
</comment>
<feature type="domain" description="AMP-binding enzyme C-terminal" evidence="6">
    <location>
        <begin position="527"/>
        <end position="596"/>
    </location>
</feature>
<dbReference type="Pfam" id="PF13193">
    <property type="entry name" value="AMP-binding_C"/>
    <property type="match status" value="1"/>
</dbReference>
<evidence type="ECO:0000259" key="5">
    <source>
        <dbReference type="Pfam" id="PF00501"/>
    </source>
</evidence>
<evidence type="ECO:0000256" key="4">
    <source>
        <dbReference type="ARBA" id="ARBA00022840"/>
    </source>
</evidence>
<dbReference type="PANTHER" id="PTHR43107">
    <property type="entry name" value="LONG-CHAIN FATTY ACID TRANSPORT PROTEIN"/>
    <property type="match status" value="1"/>
</dbReference>
<evidence type="ECO:0000313" key="8">
    <source>
        <dbReference type="Proteomes" id="UP001465668"/>
    </source>
</evidence>
<dbReference type="InterPro" id="IPR020845">
    <property type="entry name" value="AMP-binding_CS"/>
</dbReference>
<evidence type="ECO:0000256" key="1">
    <source>
        <dbReference type="ARBA" id="ARBA00006432"/>
    </source>
</evidence>
<dbReference type="EMBL" id="JARVKM010000009">
    <property type="protein sequence ID" value="KAK9779776.1"/>
    <property type="molecule type" value="Genomic_DNA"/>
</dbReference>
<evidence type="ECO:0000256" key="2">
    <source>
        <dbReference type="ARBA" id="ARBA00022598"/>
    </source>
</evidence>
<dbReference type="PROSITE" id="PS00455">
    <property type="entry name" value="AMP_BINDING"/>
    <property type="match status" value="1"/>
</dbReference>
<comment type="similarity">
    <text evidence="1">Belongs to the ATP-dependent AMP-binding enzyme family.</text>
</comment>
<reference evidence="7 8" key="1">
    <citation type="submission" date="2024-02" db="EMBL/GenBank/DDBJ databases">
        <title>First draft genome assembly of two strains of Seiridium cardinale.</title>
        <authorList>
            <person name="Emiliani G."/>
            <person name="Scali E."/>
        </authorList>
    </citation>
    <scope>NUCLEOTIDE SEQUENCE [LARGE SCALE GENOMIC DNA]</scope>
    <source>
        <strain evidence="7 8">BM-138-000479</strain>
    </source>
</reference>
<sequence>MPGESRLPCLVFLTVANETCVFLTVPLALAVPAAAAGLAYLNVKSGFWYDYTLIRGIARAVWHLKRRERNDKVNIFYKLEERATSKSTANSIFLRFQDQTWTYAQSYQMVLRYGNWLKSKYDLKKGDVVAMDFQNSDHYILLCCGLWSIGVKPAFINYNLTGKALTHCVQAAKAVLMLVDHELEKNIDEEVRTALGGLRIDFLTTEAHSEVSATKPERLPDSLRSGDQPHDMAILIYTSGTTGLPKAAIISWGKLAVAGNFCTGWMLTKPTDVFYTCMPLYHSSATVMGFSHVLEAGATLAIGKRFSTKTFWKDVRRFDATMIQYVGETLRYLLAAPSEIDQVSGEKLDRKHRVHTAFGNGLRPDVWEKFRERFGIEKISEFYGATEGFLATWNTTRNDYAAGAIGRNGWLYELIMKSNMAIVDIDPDTGAVRRDHKTGLGREVPRGEVGELMFYIKDIDSTEQFQGYYNNKEASRSKIVRDVLKKGDGYFRSGDLISWDKEGRMYFNDRIGDTFRWKSENVATTEVSQMMGLHPAVQEANVYGVELPNHDGRAGCVAIVLKEKPGETVMSSLAEHGKKMLPKYAVPIFLRVVNDVGSSITGTNKQLKHDLRMHGVDPGKVGSDELWWLKGNTYVRFSPKDWQELNGGKVKL</sequence>